<feature type="transmembrane region" description="Helical" evidence="7">
    <location>
        <begin position="174"/>
        <end position="191"/>
    </location>
</feature>
<evidence type="ECO:0000256" key="7">
    <source>
        <dbReference type="SAM" id="Phobius"/>
    </source>
</evidence>
<feature type="transmembrane region" description="Helical" evidence="7">
    <location>
        <begin position="229"/>
        <end position="246"/>
    </location>
</feature>
<keyword evidence="4 7" id="KW-0472">Membrane</keyword>
<feature type="transmembrane region" description="Helical" evidence="7">
    <location>
        <begin position="115"/>
        <end position="136"/>
    </location>
</feature>
<dbReference type="PANTHER" id="PTHR42718">
    <property type="entry name" value="MAJOR FACILITATOR SUPERFAMILY MULTIDRUG TRANSPORTER MFSC"/>
    <property type="match status" value="1"/>
</dbReference>
<dbReference type="Pfam" id="PF07690">
    <property type="entry name" value="MFS_1"/>
    <property type="match status" value="1"/>
</dbReference>
<evidence type="ECO:0000259" key="8">
    <source>
        <dbReference type="PROSITE" id="PS50850"/>
    </source>
</evidence>
<dbReference type="PRINTS" id="PR01036">
    <property type="entry name" value="TCRTETB"/>
</dbReference>
<feature type="compositionally biased region" description="Basic and acidic residues" evidence="6">
    <location>
        <begin position="469"/>
        <end position="485"/>
    </location>
</feature>
<dbReference type="RefSeq" id="WP_229893891.1">
    <property type="nucleotide sequence ID" value="NZ_BLIO01000001.1"/>
</dbReference>
<dbReference type="PROSITE" id="PS50850">
    <property type="entry name" value="MFS"/>
    <property type="match status" value="1"/>
</dbReference>
<dbReference type="GO" id="GO:0022857">
    <property type="term" value="F:transmembrane transporter activity"/>
    <property type="evidence" value="ECO:0007669"/>
    <property type="project" value="InterPro"/>
</dbReference>
<feature type="region of interest" description="Disordered" evidence="6">
    <location>
        <begin position="457"/>
        <end position="485"/>
    </location>
</feature>
<evidence type="ECO:0000256" key="1">
    <source>
        <dbReference type="ARBA" id="ARBA00004651"/>
    </source>
</evidence>
<dbReference type="InterPro" id="IPR036259">
    <property type="entry name" value="MFS_trans_sf"/>
</dbReference>
<organism evidence="9 10">
    <name type="scientific">Streptomyces glebosus</name>
    <dbReference type="NCBI Taxonomy" id="249580"/>
    <lineage>
        <taxon>Bacteria</taxon>
        <taxon>Bacillati</taxon>
        <taxon>Actinomycetota</taxon>
        <taxon>Actinomycetes</taxon>
        <taxon>Kitasatosporales</taxon>
        <taxon>Streptomycetaceae</taxon>
        <taxon>Streptomyces</taxon>
    </lineage>
</organism>
<feature type="transmembrane region" description="Helical" evidence="7">
    <location>
        <begin position="420"/>
        <end position="444"/>
    </location>
</feature>
<feature type="transmembrane region" description="Helical" evidence="7">
    <location>
        <begin position="301"/>
        <end position="319"/>
    </location>
</feature>
<keyword evidence="10" id="KW-1185">Reference proteome</keyword>
<dbReference type="InterPro" id="IPR020846">
    <property type="entry name" value="MFS_dom"/>
</dbReference>
<sequence>MPVLPKPEPHPHLDAQARWALIAVALGAFCVQLDSFALNPALPVVRDALHGSATATPWVVSGYLLAAGALMPLAGRLGDLYGRRRMLTAGLALFGVAAALCALAPSLPLLVAARVVQGAGGALIMPVGLALLTHACPPGRGRRAMGRALGLAGLATVCGPFIGGVLARSVSWRAVFWLTVPLVVVAALGARRTAESRDPDAGASLDLVGAFAATGVPACLARWWEHVAAWGWAVGAVLLGALFVGAARRSPAPLVDLALFRNRPYVALTVAGAVANSATVALWYVVPWTLQQAAGWSVRDAGVALVVPAGALAVGGPLAGRVRPAMAVPVMALCLAAAAVALAATATFGAGTPALLMAATVAAAALGVAGGLALTGTQAVVRRARAGEASGVTKAVMTATAGAGLALTGAGAGGGTRPSLLLPAAVCLAAGATLVLGLGLALVLGRVRVRARARVAASGGGGGRGSGARRSDERQSSERPSGRRG</sequence>
<evidence type="ECO:0000256" key="4">
    <source>
        <dbReference type="ARBA" id="ARBA00023136"/>
    </source>
</evidence>
<feature type="transmembrane region" description="Helical" evidence="7">
    <location>
        <begin position="266"/>
        <end position="286"/>
    </location>
</feature>
<evidence type="ECO:0000256" key="5">
    <source>
        <dbReference type="ARBA" id="ARBA00023251"/>
    </source>
</evidence>
<feature type="transmembrane region" description="Helical" evidence="7">
    <location>
        <begin position="148"/>
        <end position="168"/>
    </location>
</feature>
<dbReference type="PANTHER" id="PTHR42718:SF49">
    <property type="entry name" value="EXPORT PROTEIN"/>
    <property type="match status" value="1"/>
</dbReference>
<dbReference type="EMBL" id="BLIO01000001">
    <property type="protein sequence ID" value="GFE16313.1"/>
    <property type="molecule type" value="Genomic_DNA"/>
</dbReference>
<dbReference type="CDD" id="cd17321">
    <property type="entry name" value="MFS_MMR_MDR_like"/>
    <property type="match status" value="1"/>
</dbReference>
<dbReference type="GO" id="GO:0005886">
    <property type="term" value="C:plasma membrane"/>
    <property type="evidence" value="ECO:0007669"/>
    <property type="project" value="UniProtKB-SubCell"/>
</dbReference>
<feature type="transmembrane region" description="Helical" evidence="7">
    <location>
        <begin position="87"/>
        <end position="109"/>
    </location>
</feature>
<feature type="transmembrane region" description="Helical" evidence="7">
    <location>
        <begin position="395"/>
        <end position="414"/>
    </location>
</feature>
<evidence type="ECO:0000256" key="2">
    <source>
        <dbReference type="ARBA" id="ARBA00022692"/>
    </source>
</evidence>
<feature type="transmembrane region" description="Helical" evidence="7">
    <location>
        <begin position="58"/>
        <end position="75"/>
    </location>
</feature>
<proteinExistence type="predicted"/>
<dbReference type="Gene3D" id="1.20.1720.10">
    <property type="entry name" value="Multidrug resistance protein D"/>
    <property type="match status" value="1"/>
</dbReference>
<keyword evidence="3 7" id="KW-1133">Transmembrane helix</keyword>
<dbReference type="GO" id="GO:0046677">
    <property type="term" value="P:response to antibiotic"/>
    <property type="evidence" value="ECO:0007669"/>
    <property type="project" value="UniProtKB-KW"/>
</dbReference>
<reference evidence="9 10" key="1">
    <citation type="submission" date="2019-12" db="EMBL/GenBank/DDBJ databases">
        <title>Whole genome shotgun sequence of Streptomyces hygroscopicus subsp. glebosus NBRC 13786.</title>
        <authorList>
            <person name="Ichikawa N."/>
            <person name="Kimura A."/>
            <person name="Kitahashi Y."/>
            <person name="Komaki H."/>
            <person name="Tamura T."/>
        </authorList>
    </citation>
    <scope>NUCLEOTIDE SEQUENCE [LARGE SCALE GENOMIC DNA]</scope>
    <source>
        <strain evidence="9 10">NBRC 13786</strain>
    </source>
</reference>
<comment type="subcellular location">
    <subcellularLocation>
        <location evidence="1">Cell membrane</location>
        <topology evidence="1">Multi-pass membrane protein</topology>
    </subcellularLocation>
</comment>
<name>A0A640SXT0_9ACTN</name>
<accession>A0A640SXT0</accession>
<dbReference type="Gene3D" id="1.20.1250.20">
    <property type="entry name" value="MFS general substrate transporter like domains"/>
    <property type="match status" value="1"/>
</dbReference>
<evidence type="ECO:0000313" key="9">
    <source>
        <dbReference type="EMBL" id="GFE16313.1"/>
    </source>
</evidence>
<feature type="transmembrane region" description="Helical" evidence="7">
    <location>
        <begin position="354"/>
        <end position="374"/>
    </location>
</feature>
<feature type="transmembrane region" description="Helical" evidence="7">
    <location>
        <begin position="203"/>
        <end position="223"/>
    </location>
</feature>
<dbReference type="AlphaFoldDB" id="A0A640SXT0"/>
<keyword evidence="2 7" id="KW-0812">Transmembrane</keyword>
<evidence type="ECO:0000313" key="10">
    <source>
        <dbReference type="Proteomes" id="UP000430079"/>
    </source>
</evidence>
<evidence type="ECO:0000256" key="6">
    <source>
        <dbReference type="SAM" id="MobiDB-lite"/>
    </source>
</evidence>
<dbReference type="SUPFAM" id="SSF103473">
    <property type="entry name" value="MFS general substrate transporter"/>
    <property type="match status" value="1"/>
</dbReference>
<dbReference type="Proteomes" id="UP000430079">
    <property type="component" value="Unassembled WGS sequence"/>
</dbReference>
<comment type="caution">
    <text evidence="9">The sequence shown here is derived from an EMBL/GenBank/DDBJ whole genome shotgun (WGS) entry which is preliminary data.</text>
</comment>
<dbReference type="InterPro" id="IPR011701">
    <property type="entry name" value="MFS"/>
</dbReference>
<keyword evidence="5" id="KW-0046">Antibiotic resistance</keyword>
<feature type="transmembrane region" description="Helical" evidence="7">
    <location>
        <begin position="326"/>
        <end position="348"/>
    </location>
</feature>
<feature type="transmembrane region" description="Helical" evidence="7">
    <location>
        <begin position="20"/>
        <end position="38"/>
    </location>
</feature>
<gene>
    <name evidence="9" type="ORF">Sgleb_43600</name>
</gene>
<protein>
    <recommendedName>
        <fullName evidence="8">Major facilitator superfamily (MFS) profile domain-containing protein</fullName>
    </recommendedName>
</protein>
<feature type="domain" description="Major facilitator superfamily (MFS) profile" evidence="8">
    <location>
        <begin position="20"/>
        <end position="449"/>
    </location>
</feature>
<evidence type="ECO:0000256" key="3">
    <source>
        <dbReference type="ARBA" id="ARBA00022989"/>
    </source>
</evidence>